<comment type="similarity">
    <text evidence="1">Belongs to the outer membrane factor (OMF) (TC 1.B.17) family.</text>
</comment>
<dbReference type="PANTHER" id="PTHR30203:SF24">
    <property type="entry name" value="BLR4935 PROTEIN"/>
    <property type="match status" value="1"/>
</dbReference>
<name>A0A9D9DMQ3_9BACT</name>
<dbReference type="PANTHER" id="PTHR30203">
    <property type="entry name" value="OUTER MEMBRANE CATION EFFLUX PROTEIN"/>
    <property type="match status" value="1"/>
</dbReference>
<feature type="coiled-coil region" evidence="2">
    <location>
        <begin position="135"/>
        <end position="183"/>
    </location>
</feature>
<dbReference type="GO" id="GO:0015562">
    <property type="term" value="F:efflux transmembrane transporter activity"/>
    <property type="evidence" value="ECO:0007669"/>
    <property type="project" value="InterPro"/>
</dbReference>
<protein>
    <submittedName>
        <fullName evidence="3">TolC family protein</fullName>
    </submittedName>
</protein>
<dbReference type="InterPro" id="IPR010131">
    <property type="entry name" value="MdtP/NodT-like"/>
</dbReference>
<accession>A0A9D9DMQ3</accession>
<dbReference type="InterPro" id="IPR003423">
    <property type="entry name" value="OMP_efflux"/>
</dbReference>
<keyword evidence="2" id="KW-0175">Coiled coil</keyword>
<dbReference type="Pfam" id="PF02321">
    <property type="entry name" value="OEP"/>
    <property type="match status" value="1"/>
</dbReference>
<dbReference type="Gene3D" id="1.20.1600.10">
    <property type="entry name" value="Outer membrane efflux proteins (OEP)"/>
    <property type="match status" value="1"/>
</dbReference>
<dbReference type="AlphaFoldDB" id="A0A9D9DMQ3"/>
<reference evidence="3" key="2">
    <citation type="journal article" date="2021" name="PeerJ">
        <title>Extensive microbial diversity within the chicken gut microbiome revealed by metagenomics and culture.</title>
        <authorList>
            <person name="Gilroy R."/>
            <person name="Ravi A."/>
            <person name="Getino M."/>
            <person name="Pursley I."/>
            <person name="Horton D.L."/>
            <person name="Alikhan N.F."/>
            <person name="Baker D."/>
            <person name="Gharbi K."/>
            <person name="Hall N."/>
            <person name="Watson M."/>
            <person name="Adriaenssens E.M."/>
            <person name="Foster-Nyarko E."/>
            <person name="Jarju S."/>
            <person name="Secka A."/>
            <person name="Antonio M."/>
            <person name="Oren A."/>
            <person name="Chaudhuri R.R."/>
            <person name="La Ragione R."/>
            <person name="Hildebrand F."/>
            <person name="Pallen M.J."/>
        </authorList>
    </citation>
    <scope>NUCLEOTIDE SEQUENCE</scope>
    <source>
        <strain evidence="3">15467</strain>
    </source>
</reference>
<proteinExistence type="inferred from homology"/>
<evidence type="ECO:0000313" key="3">
    <source>
        <dbReference type="EMBL" id="MBO8428950.1"/>
    </source>
</evidence>
<reference evidence="3" key="1">
    <citation type="submission" date="2020-10" db="EMBL/GenBank/DDBJ databases">
        <authorList>
            <person name="Gilroy R."/>
        </authorList>
    </citation>
    <scope>NUCLEOTIDE SEQUENCE</scope>
    <source>
        <strain evidence="3">15467</strain>
    </source>
</reference>
<dbReference type="SUPFAM" id="SSF56954">
    <property type="entry name" value="Outer membrane efflux proteins (OEP)"/>
    <property type="match status" value="1"/>
</dbReference>
<gene>
    <name evidence="3" type="ORF">IAC68_03335</name>
</gene>
<comment type="caution">
    <text evidence="3">The sequence shown here is derived from an EMBL/GenBank/DDBJ whole genome shotgun (WGS) entry which is preliminary data.</text>
</comment>
<dbReference type="Proteomes" id="UP000823635">
    <property type="component" value="Unassembled WGS sequence"/>
</dbReference>
<evidence type="ECO:0000256" key="1">
    <source>
        <dbReference type="ARBA" id="ARBA00007613"/>
    </source>
</evidence>
<sequence length="388" mass="44146">MKRIYILLLLLPFQLKAQQTEDVLRAVEENNIELQALRKENEAAVLEVKSQNALESTSVEYSPFFRRGVDGVASSELVVKQGFDFPTLYAARSKSGKLQQQVLDLQYQVSRRDILLEAKLRCHDLIYFNKVEGLLEQRRKNAEELLALYDKKLEEGDATIIEVNKIKMDRMNIEKEAAEIEAEMHAAFQSLAALNGNHPVSFDAREYGLAVMDGTPEEIAVKIMESDYMLQQGKAADMASEQEVKVVKQNWIPKLEIGYRRNTDVESSSNGFMVGASLPIFSNARNVKIAKARQASARLELDNAKIATENQIYALIYQARQLRTSMEIYDTGLMYSTLEMLQKAVKAGELSIIDYYVEADSIYENLHSYLDVERAYHNAMAELYKNEL</sequence>
<organism evidence="3 4">
    <name type="scientific">Candidatus Egerieousia excrementavium</name>
    <dbReference type="NCBI Taxonomy" id="2840778"/>
    <lineage>
        <taxon>Bacteria</taxon>
        <taxon>Pseudomonadati</taxon>
        <taxon>Bacteroidota</taxon>
        <taxon>Bacteroidia</taxon>
        <taxon>Bacteroidales</taxon>
        <taxon>Candidatus Egerieousia</taxon>
    </lineage>
</organism>
<feature type="coiled-coil region" evidence="2">
    <location>
        <begin position="17"/>
        <end position="54"/>
    </location>
</feature>
<dbReference type="EMBL" id="JADINB010000073">
    <property type="protein sequence ID" value="MBO8428950.1"/>
    <property type="molecule type" value="Genomic_DNA"/>
</dbReference>
<evidence type="ECO:0000313" key="4">
    <source>
        <dbReference type="Proteomes" id="UP000823635"/>
    </source>
</evidence>
<evidence type="ECO:0000256" key="2">
    <source>
        <dbReference type="SAM" id="Coils"/>
    </source>
</evidence>